<name>A0A4U8YMM2_9BACT</name>
<dbReference type="EMBL" id="CAADHO010000004">
    <property type="protein sequence ID" value="VFQ45000.1"/>
    <property type="molecule type" value="Genomic_DNA"/>
</dbReference>
<dbReference type="Proteomes" id="UP000507962">
    <property type="component" value="Unassembled WGS sequence"/>
</dbReference>
<keyword evidence="1" id="KW-0812">Transmembrane</keyword>
<proteinExistence type="predicted"/>
<evidence type="ECO:0000313" key="2">
    <source>
        <dbReference type="EMBL" id="VFQ45000.1"/>
    </source>
</evidence>
<keyword evidence="1" id="KW-0472">Membrane</keyword>
<gene>
    <name evidence="2" type="ORF">MSL71_26570</name>
</gene>
<organism evidence="2 3">
    <name type="scientific">Desulfoluna butyratoxydans</name>
    <dbReference type="NCBI Taxonomy" id="231438"/>
    <lineage>
        <taxon>Bacteria</taxon>
        <taxon>Pseudomonadati</taxon>
        <taxon>Thermodesulfobacteriota</taxon>
        <taxon>Desulfobacteria</taxon>
        <taxon>Desulfobacterales</taxon>
        <taxon>Desulfolunaceae</taxon>
        <taxon>Desulfoluna</taxon>
    </lineage>
</organism>
<sequence>MELTKRNKLTLRTLLALQVIYGVAALFLRVYDPRHSMCQG</sequence>
<evidence type="ECO:0000256" key="1">
    <source>
        <dbReference type="SAM" id="Phobius"/>
    </source>
</evidence>
<dbReference type="AlphaFoldDB" id="A0A4U8YMM2"/>
<protein>
    <submittedName>
        <fullName evidence="2">Uncharacterized protein</fullName>
    </submittedName>
</protein>
<feature type="transmembrane region" description="Helical" evidence="1">
    <location>
        <begin position="12"/>
        <end position="31"/>
    </location>
</feature>
<reference evidence="2 3" key="1">
    <citation type="submission" date="2019-03" db="EMBL/GenBank/DDBJ databases">
        <authorList>
            <person name="Nijsse B."/>
        </authorList>
    </citation>
    <scope>NUCLEOTIDE SEQUENCE [LARGE SCALE GENOMIC DNA]</scope>
    <source>
        <strain evidence="2">Desulfoluna butyratoxydans MSL71</strain>
    </source>
</reference>
<evidence type="ECO:0000313" key="3">
    <source>
        <dbReference type="Proteomes" id="UP000507962"/>
    </source>
</evidence>
<keyword evidence="1" id="KW-1133">Transmembrane helix</keyword>
<keyword evidence="3" id="KW-1185">Reference proteome</keyword>
<accession>A0A4U8YMM2</accession>